<proteinExistence type="predicted"/>
<protein>
    <recommendedName>
        <fullName evidence="3">Lipoprotein</fullName>
    </recommendedName>
</protein>
<sequence>MKTLVIMGIGALLAACGSTPPEPLPPPPAINLYQCAAPVGMTSPERQPERPRGEYTQADVALYITDLHQYATRGWLKLARVREHADKCAKSADDDEEND</sequence>
<dbReference type="EMBL" id="JAMJPJ010000047">
    <property type="protein sequence ID" value="MCL7931625.1"/>
    <property type="molecule type" value="Genomic_DNA"/>
</dbReference>
<name>A0ABT0SVZ7_9GAMM</name>
<reference evidence="1" key="1">
    <citation type="submission" date="2022-05" db="EMBL/GenBank/DDBJ databases">
        <title>Halomonas geminus sp. nov. and Halomonas llamarensis sp. nov. isolated from high-altitude salars of the Atacama Desert.</title>
        <authorList>
            <person name="Hintersatz C."/>
            <person name="Rojas L.A."/>
            <person name="Wei T.-S."/>
            <person name="Kutschke S."/>
            <person name="Lehmann F."/>
            <person name="Jain R."/>
            <person name="Pollmann K."/>
        </authorList>
    </citation>
    <scope>NUCLEOTIDE SEQUENCE</scope>
    <source>
        <strain evidence="1">ATCHA</strain>
    </source>
</reference>
<evidence type="ECO:0008006" key="3">
    <source>
        <dbReference type="Google" id="ProtNLM"/>
    </source>
</evidence>
<evidence type="ECO:0000313" key="2">
    <source>
        <dbReference type="Proteomes" id="UP001165308"/>
    </source>
</evidence>
<dbReference type="PROSITE" id="PS51257">
    <property type="entry name" value="PROKAR_LIPOPROTEIN"/>
    <property type="match status" value="1"/>
</dbReference>
<keyword evidence="2" id="KW-1185">Reference proteome</keyword>
<gene>
    <name evidence="1" type="ORF">M8006_16840</name>
</gene>
<organism evidence="1 2">
    <name type="scientific">Halomonas llamarensis</name>
    <dbReference type="NCBI Taxonomy" id="2945104"/>
    <lineage>
        <taxon>Bacteria</taxon>
        <taxon>Pseudomonadati</taxon>
        <taxon>Pseudomonadota</taxon>
        <taxon>Gammaproteobacteria</taxon>
        <taxon>Oceanospirillales</taxon>
        <taxon>Halomonadaceae</taxon>
        <taxon>Halomonas</taxon>
    </lineage>
</organism>
<dbReference type="Proteomes" id="UP001165308">
    <property type="component" value="Unassembled WGS sequence"/>
</dbReference>
<dbReference type="RefSeq" id="WP_250084258.1">
    <property type="nucleotide sequence ID" value="NZ_JAMJPJ010000047.1"/>
</dbReference>
<accession>A0ABT0SVZ7</accession>
<comment type="caution">
    <text evidence="1">The sequence shown here is derived from an EMBL/GenBank/DDBJ whole genome shotgun (WGS) entry which is preliminary data.</text>
</comment>
<evidence type="ECO:0000313" key="1">
    <source>
        <dbReference type="EMBL" id="MCL7931625.1"/>
    </source>
</evidence>